<dbReference type="SMART" id="SM01149">
    <property type="entry name" value="DUF1237"/>
    <property type="match status" value="1"/>
</dbReference>
<dbReference type="InterPro" id="IPR012341">
    <property type="entry name" value="6hp_glycosidase-like_sf"/>
</dbReference>
<dbReference type="SUPFAM" id="SSF48208">
    <property type="entry name" value="Six-hairpin glycosidases"/>
    <property type="match status" value="1"/>
</dbReference>
<accession>A0A1E3A013</accession>
<dbReference type="EMBL" id="MCGH01000005">
    <property type="protein sequence ID" value="ODM02092.1"/>
    <property type="molecule type" value="Genomic_DNA"/>
</dbReference>
<dbReference type="RefSeq" id="WP_069155292.1">
    <property type="nucleotide sequence ID" value="NZ_MCGH01000005.1"/>
</dbReference>
<evidence type="ECO:0000313" key="2">
    <source>
        <dbReference type="Proteomes" id="UP000094067"/>
    </source>
</evidence>
<dbReference type="PANTHER" id="PTHR31047">
    <property type="entry name" value="MEIOTICALLY UP-REGULATED GENE 157 PROTEIN"/>
    <property type="match status" value="1"/>
</dbReference>
<dbReference type="Proteomes" id="UP000094067">
    <property type="component" value="Unassembled WGS sequence"/>
</dbReference>
<dbReference type="PIRSF" id="PIRSF028846">
    <property type="entry name" value="UCP028846"/>
    <property type="match status" value="1"/>
</dbReference>
<evidence type="ECO:0000313" key="1">
    <source>
        <dbReference type="EMBL" id="ODM02092.1"/>
    </source>
</evidence>
<gene>
    <name evidence="1" type="ORF">BEI61_06091</name>
</gene>
<evidence type="ECO:0008006" key="3">
    <source>
        <dbReference type="Google" id="ProtNLM"/>
    </source>
</evidence>
<comment type="caution">
    <text evidence="1">The sequence shown here is derived from an EMBL/GenBank/DDBJ whole genome shotgun (WGS) entry which is preliminary data.</text>
</comment>
<organism evidence="1 2">
    <name type="scientific">Eisenbergiella tayi</name>
    <dbReference type="NCBI Taxonomy" id="1432052"/>
    <lineage>
        <taxon>Bacteria</taxon>
        <taxon>Bacillati</taxon>
        <taxon>Bacillota</taxon>
        <taxon>Clostridia</taxon>
        <taxon>Lachnospirales</taxon>
        <taxon>Lachnospiraceae</taxon>
        <taxon>Eisenbergiella</taxon>
    </lineage>
</organism>
<name>A0A1E3A013_9FIRM</name>
<proteinExistence type="predicted"/>
<dbReference type="InterPro" id="IPR008313">
    <property type="entry name" value="GH125"/>
</dbReference>
<dbReference type="AlphaFoldDB" id="A0A1E3A013"/>
<dbReference type="PANTHER" id="PTHR31047:SF0">
    <property type="entry name" value="MEIOTICALLY UP-REGULATED GENE 157 PROTEIN"/>
    <property type="match status" value="1"/>
</dbReference>
<dbReference type="PATRIC" id="fig|1432052.4.peg.6749"/>
<sequence>MEKKLPESLQKLIKKVEEAFPEDPKMVQLFINCFTNTLDTTVKRLEDGTTYIITGDIPAMWLRDSVAQIRPYLMAAGEDKEIADMLVGLVRKQFFYVNLDPYANAFNQEANGNCWEHDETDMLPWIWERKYELDSLCYPIQLAYLVWKNTGRTDHFDETFVKGVRRILEVWRTEQHHEERSPYHFVRKNCYFTDTLSRGGKGALVKSGTGLIWSGFRPSDDSCVYGYLIPSNMFAVVVLGYLAEIANQVLGDEALAAEAEAFRMEVKEAIETLAVVKNEYYGRIYAYETDGYGQFLLMDDANVPSLLSMEYLGYDGDREVMENTRRFILSEGNPYYFKGKAAGGIGSPHVPPYYIWHIGLAVQGMTESSKEEKLRILQLMRDTDGGTGMMHEGFHVDDPTKFTREWFSWANAVFCELVLDYCGVRVVR</sequence>
<reference evidence="1 2" key="1">
    <citation type="submission" date="2016-07" db="EMBL/GenBank/DDBJ databases">
        <title>Characterization of isolates of Eisenbergiella tayi derived from blood cultures, using whole genome sequencing.</title>
        <authorList>
            <person name="Burdz T."/>
            <person name="Wiebe D."/>
            <person name="Huynh C."/>
            <person name="Bernard K."/>
        </authorList>
    </citation>
    <scope>NUCLEOTIDE SEQUENCE [LARGE SCALE GENOMIC DNA]</scope>
    <source>
        <strain evidence="1 2">NML 110608</strain>
    </source>
</reference>
<dbReference type="Gene3D" id="1.50.10.10">
    <property type="match status" value="1"/>
</dbReference>
<dbReference type="InterPro" id="IPR008928">
    <property type="entry name" value="6-hairpin_glycosidase_sf"/>
</dbReference>
<protein>
    <recommendedName>
        <fullName evidence="3">Metal-independent alpha-mannosidase</fullName>
    </recommendedName>
</protein>
<dbReference type="GO" id="GO:0005975">
    <property type="term" value="P:carbohydrate metabolic process"/>
    <property type="evidence" value="ECO:0007669"/>
    <property type="project" value="InterPro"/>
</dbReference>
<dbReference type="Pfam" id="PF06824">
    <property type="entry name" value="Glyco_hydro_125"/>
    <property type="match status" value="1"/>
</dbReference>